<organism evidence="8 9">
    <name type="scientific">Talaromyces atroroseus</name>
    <dbReference type="NCBI Taxonomy" id="1441469"/>
    <lineage>
        <taxon>Eukaryota</taxon>
        <taxon>Fungi</taxon>
        <taxon>Dikarya</taxon>
        <taxon>Ascomycota</taxon>
        <taxon>Pezizomycotina</taxon>
        <taxon>Eurotiomycetes</taxon>
        <taxon>Eurotiomycetidae</taxon>
        <taxon>Eurotiales</taxon>
        <taxon>Trichocomaceae</taxon>
        <taxon>Talaromyces</taxon>
        <taxon>Talaromyces sect. Trachyspermi</taxon>
    </lineage>
</organism>
<reference evidence="8 9" key="1">
    <citation type="submission" date="2015-06" db="EMBL/GenBank/DDBJ databases">
        <title>Talaromyces atroroseus IBT 11181 draft genome.</title>
        <authorList>
            <person name="Rasmussen K.B."/>
            <person name="Rasmussen S."/>
            <person name="Petersen B."/>
            <person name="Sicheritz-Ponten T."/>
            <person name="Mortensen U.H."/>
            <person name="Thrane U."/>
        </authorList>
    </citation>
    <scope>NUCLEOTIDE SEQUENCE [LARGE SCALE GENOMIC DNA]</scope>
    <source>
        <strain evidence="8 9">IBT 11181</strain>
    </source>
</reference>
<accession>A0A225APS7</accession>
<dbReference type="PRINTS" id="PR00740">
    <property type="entry name" value="GLHYDRLASE27"/>
</dbReference>
<keyword evidence="4 6" id="KW-0378">Hydrolase</keyword>
<dbReference type="Pfam" id="PF16499">
    <property type="entry name" value="Melibiase_2"/>
    <property type="match status" value="2"/>
</dbReference>
<keyword evidence="6" id="KW-1015">Disulfide bond</keyword>
<evidence type="ECO:0000313" key="9">
    <source>
        <dbReference type="Proteomes" id="UP000214365"/>
    </source>
</evidence>
<dbReference type="InterPro" id="IPR013785">
    <property type="entry name" value="Aldolase_TIM"/>
</dbReference>
<dbReference type="SUPFAM" id="SSF51445">
    <property type="entry name" value="(Trans)glycosidases"/>
    <property type="match status" value="1"/>
</dbReference>
<evidence type="ECO:0000256" key="1">
    <source>
        <dbReference type="ARBA" id="ARBA00001255"/>
    </source>
</evidence>
<dbReference type="Proteomes" id="UP000214365">
    <property type="component" value="Unassembled WGS sequence"/>
</dbReference>
<dbReference type="GO" id="GO:0004557">
    <property type="term" value="F:alpha-galactosidase activity"/>
    <property type="evidence" value="ECO:0007669"/>
    <property type="project" value="UniProtKB-EC"/>
</dbReference>
<protein>
    <recommendedName>
        <fullName evidence="3 6">Alpha-galactosidase</fullName>
        <ecNumber evidence="3 6">3.2.1.22</ecNumber>
    </recommendedName>
    <alternativeName>
        <fullName evidence="6">Melibiase</fullName>
    </alternativeName>
</protein>
<evidence type="ECO:0000256" key="7">
    <source>
        <dbReference type="SAM" id="SignalP"/>
    </source>
</evidence>
<evidence type="ECO:0000256" key="5">
    <source>
        <dbReference type="ARBA" id="ARBA00023295"/>
    </source>
</evidence>
<evidence type="ECO:0000313" key="8">
    <source>
        <dbReference type="EMBL" id="OKL59268.1"/>
    </source>
</evidence>
<keyword evidence="5 6" id="KW-0326">Glycosidase</keyword>
<dbReference type="OrthoDB" id="5795902at2759"/>
<keyword evidence="9" id="KW-1185">Reference proteome</keyword>
<dbReference type="STRING" id="1441469.A0A225APS7"/>
<dbReference type="GO" id="GO:0005975">
    <property type="term" value="P:carbohydrate metabolic process"/>
    <property type="evidence" value="ECO:0007669"/>
    <property type="project" value="InterPro"/>
</dbReference>
<name>A0A225APS7_TALAT</name>
<gene>
    <name evidence="8" type="ORF">UA08_05886</name>
</gene>
<keyword evidence="7" id="KW-0732">Signal</keyword>
<dbReference type="InterPro" id="IPR017853">
    <property type="entry name" value="GH"/>
</dbReference>
<comment type="caution">
    <text evidence="8">The sequence shown here is derived from an EMBL/GenBank/DDBJ whole genome shotgun (WGS) entry which is preliminary data.</text>
</comment>
<dbReference type="AlphaFoldDB" id="A0A225APS7"/>
<evidence type="ECO:0000256" key="4">
    <source>
        <dbReference type="ARBA" id="ARBA00022801"/>
    </source>
</evidence>
<sequence>MFLKPLSIVAAVVISIVQSNAQALVNLGLASLGYRYVTTDCGWTVADRLPDGSLIWNSTLFPQGFLALGQFLHGLGLLFGVYQDAGILSCGSPPNQTGSQCHELQDAENFAAWEVDSLKYDNWYSDAAAGFPNVEYTSSVSPELRYANMSDALAQQKRTILYQICEWAPSIFRLVNQAGPQTSFAGPGQWADTDMLEVGNGVYTIPEEQTHFSLWAILKSPLIIGAALKDEITAIIKDIWSNITVKGVKTSYISQVQGHGTLLLELQDTTPSGQDSANVFGTSTGKVTSFEDIYGLTDSSNYTLSIAFASTTPTSEAIQSFPYLSPSRQATQTHSPSNTNYVLPPSGTFYPSTSFTTTGYTTHNTYGSGFWVPVGAKIGYIGPGGTAFTSIASTTAGTKFEVPLSGRHSELFGPVSTEGWMDGDNEVVIGNDGGAGYSVYGADFVGLKVYA</sequence>
<dbReference type="PANTHER" id="PTHR11452:SF75">
    <property type="entry name" value="ALPHA-GALACTOSIDASE MEL1"/>
    <property type="match status" value="1"/>
</dbReference>
<evidence type="ECO:0000256" key="6">
    <source>
        <dbReference type="RuleBase" id="RU361168"/>
    </source>
</evidence>
<dbReference type="CDD" id="cd14792">
    <property type="entry name" value="GH27"/>
    <property type="match status" value="1"/>
</dbReference>
<dbReference type="Gene3D" id="3.20.20.70">
    <property type="entry name" value="Aldolase class I"/>
    <property type="match status" value="2"/>
</dbReference>
<dbReference type="PANTHER" id="PTHR11452">
    <property type="entry name" value="ALPHA-GALACTOSIDASE/ALPHA-N-ACETYLGALACTOSAMINIDASE"/>
    <property type="match status" value="1"/>
</dbReference>
<comment type="catalytic activity">
    <reaction evidence="1 6">
        <text>Hydrolysis of terminal, non-reducing alpha-D-galactose residues in alpha-D-galactosides, including galactose oligosaccharides, galactomannans and galactolipids.</text>
        <dbReference type="EC" id="3.2.1.22"/>
    </reaction>
</comment>
<dbReference type="InterPro" id="IPR002241">
    <property type="entry name" value="Glyco_hydro_27"/>
</dbReference>
<comment type="similarity">
    <text evidence="2 6">Belongs to the glycosyl hydrolase 27 family.</text>
</comment>
<dbReference type="EC" id="3.2.1.22" evidence="3 6"/>
<evidence type="ECO:0000256" key="3">
    <source>
        <dbReference type="ARBA" id="ARBA00012755"/>
    </source>
</evidence>
<evidence type="ECO:0000256" key="2">
    <source>
        <dbReference type="ARBA" id="ARBA00009743"/>
    </source>
</evidence>
<dbReference type="EMBL" id="LFMY01000008">
    <property type="protein sequence ID" value="OKL59268.1"/>
    <property type="molecule type" value="Genomic_DNA"/>
</dbReference>
<dbReference type="GeneID" id="31005642"/>
<dbReference type="RefSeq" id="XP_020119389.1">
    <property type="nucleotide sequence ID" value="XM_020268205.1"/>
</dbReference>
<feature type="chain" id="PRO_5012510929" description="Alpha-galactosidase" evidence="7">
    <location>
        <begin position="22"/>
        <end position="451"/>
    </location>
</feature>
<proteinExistence type="inferred from homology"/>
<feature type="signal peptide" evidence="7">
    <location>
        <begin position="1"/>
        <end position="21"/>
    </location>
</feature>